<evidence type="ECO:0000313" key="2">
    <source>
        <dbReference type="EMBL" id="CAB4722042.1"/>
    </source>
</evidence>
<evidence type="ECO:0000313" key="3">
    <source>
        <dbReference type="EMBL" id="CAB4847798.1"/>
    </source>
</evidence>
<reference evidence="2" key="1">
    <citation type="submission" date="2020-05" db="EMBL/GenBank/DDBJ databases">
        <authorList>
            <person name="Chiriac C."/>
            <person name="Salcher M."/>
            <person name="Ghai R."/>
            <person name="Kavagutti S V."/>
        </authorList>
    </citation>
    <scope>NUCLEOTIDE SEQUENCE</scope>
</reference>
<proteinExistence type="predicted"/>
<dbReference type="InterPro" id="IPR016181">
    <property type="entry name" value="Acyl_CoA_acyltransferase"/>
</dbReference>
<evidence type="ECO:0000313" key="1">
    <source>
        <dbReference type="EMBL" id="CAB4363052.1"/>
    </source>
</evidence>
<dbReference type="EMBL" id="CAFBOL010000005">
    <property type="protein sequence ID" value="CAB4974320.1"/>
    <property type="molecule type" value="Genomic_DNA"/>
</dbReference>
<dbReference type="EMBL" id="CAESGF010000004">
    <property type="protein sequence ID" value="CAB4363052.1"/>
    <property type="molecule type" value="Genomic_DNA"/>
</dbReference>
<name>A0A6J6RG23_9ZZZZ</name>
<sequence>MTESPIPGAQPGWRLISAADVPFVYELVTLVDPRWWRFSRKGLEPSILLENAQSVAAGVIIHNETGRPVACGVLTDAGASTTGTLEYFARPDERSLSLARQFAPEIIRAAFTGSPIRRLYHERFEGDPDVLGEMANLFEVEVTYPSFAQVAGRLEQRTVSALTRERFSEWAATSTGEAHT</sequence>
<dbReference type="EMBL" id="CAFBMT010000004">
    <property type="protein sequence ID" value="CAB4923259.1"/>
    <property type="molecule type" value="Genomic_DNA"/>
</dbReference>
<evidence type="ECO:0000313" key="4">
    <source>
        <dbReference type="EMBL" id="CAB4923259.1"/>
    </source>
</evidence>
<dbReference type="EMBL" id="CAEZYF010000007">
    <property type="protein sequence ID" value="CAB4722042.1"/>
    <property type="molecule type" value="Genomic_DNA"/>
</dbReference>
<dbReference type="EMBL" id="CAFBIY010000020">
    <property type="protein sequence ID" value="CAB4847798.1"/>
    <property type="molecule type" value="Genomic_DNA"/>
</dbReference>
<protein>
    <submittedName>
        <fullName evidence="2">Unannotated protein</fullName>
    </submittedName>
</protein>
<accession>A0A6J6RG23</accession>
<evidence type="ECO:0000313" key="5">
    <source>
        <dbReference type="EMBL" id="CAB4974320.1"/>
    </source>
</evidence>
<dbReference type="AlphaFoldDB" id="A0A6J6RG23"/>
<organism evidence="2">
    <name type="scientific">freshwater metagenome</name>
    <dbReference type="NCBI Taxonomy" id="449393"/>
    <lineage>
        <taxon>unclassified sequences</taxon>
        <taxon>metagenomes</taxon>
        <taxon>ecological metagenomes</taxon>
    </lineage>
</organism>
<dbReference type="SUPFAM" id="SSF55729">
    <property type="entry name" value="Acyl-CoA N-acyltransferases (Nat)"/>
    <property type="match status" value="1"/>
</dbReference>
<gene>
    <name evidence="2" type="ORF">UFOPK2656_01425</name>
    <name evidence="3" type="ORF">UFOPK3267_00552</name>
    <name evidence="4" type="ORF">UFOPK3651_00996</name>
    <name evidence="5" type="ORF">UFOPK3931_00393</name>
    <name evidence="1" type="ORF">UFOPK4189_00829</name>
</gene>